<name>A0A292Q2J0_9PEZI</name>
<organism evidence="1 2">
    <name type="scientific">Tuber aestivum</name>
    <name type="common">summer truffle</name>
    <dbReference type="NCBI Taxonomy" id="59557"/>
    <lineage>
        <taxon>Eukaryota</taxon>
        <taxon>Fungi</taxon>
        <taxon>Dikarya</taxon>
        <taxon>Ascomycota</taxon>
        <taxon>Pezizomycotina</taxon>
        <taxon>Pezizomycetes</taxon>
        <taxon>Pezizales</taxon>
        <taxon>Tuberaceae</taxon>
        <taxon>Tuber</taxon>
    </lineage>
</organism>
<protein>
    <submittedName>
        <fullName evidence="1">Uncharacterized protein</fullName>
    </submittedName>
</protein>
<dbReference type="AlphaFoldDB" id="A0A292Q2J0"/>
<evidence type="ECO:0000313" key="2">
    <source>
        <dbReference type="Proteomes" id="UP001412239"/>
    </source>
</evidence>
<dbReference type="EMBL" id="LN890977">
    <property type="protein sequence ID" value="CUS13185.1"/>
    <property type="molecule type" value="Genomic_DNA"/>
</dbReference>
<proteinExistence type="predicted"/>
<evidence type="ECO:0000313" key="1">
    <source>
        <dbReference type="EMBL" id="CUS13185.1"/>
    </source>
</evidence>
<keyword evidence="2" id="KW-1185">Reference proteome</keyword>
<accession>A0A292Q2J0</accession>
<gene>
    <name evidence="1" type="ORF">GSTUAT00002699001</name>
</gene>
<reference evidence="1" key="1">
    <citation type="submission" date="2015-10" db="EMBL/GenBank/DDBJ databases">
        <authorList>
            <person name="Regsiter A."/>
            <person name="william w."/>
        </authorList>
    </citation>
    <scope>NUCLEOTIDE SEQUENCE</scope>
    <source>
        <strain evidence="1">Montdore</strain>
    </source>
</reference>
<dbReference type="Proteomes" id="UP001412239">
    <property type="component" value="Unassembled WGS sequence"/>
</dbReference>
<sequence length="151" mass="16275">MPQMFELVGPGLALRQGVNWRSSCGTDLRFAAEFRMEAAGASGWIPQSAGAGTNRTFNGLLLIRPTTECDTEDKQDTVHKFATNSSCAPGGTPLRWSPAMETPVANEYAHARFRRTNSPALTKPANRIIQINNSCALPTNPTQIQSAKANG</sequence>